<dbReference type="Gene3D" id="1.10.10.60">
    <property type="entry name" value="Homeodomain-like"/>
    <property type="match status" value="2"/>
</dbReference>
<dbReference type="Pfam" id="PF00249">
    <property type="entry name" value="Myb_DNA-binding"/>
    <property type="match status" value="2"/>
</dbReference>
<gene>
    <name evidence="8" type="ORF">ACH5RR_028941</name>
</gene>
<proteinExistence type="predicted"/>
<comment type="subcellular location">
    <subcellularLocation>
        <location evidence="1">Nucleus</location>
    </subcellularLocation>
</comment>
<dbReference type="GO" id="GO:0005634">
    <property type="term" value="C:nucleus"/>
    <property type="evidence" value="ECO:0007669"/>
    <property type="project" value="UniProtKB-SubCell"/>
</dbReference>
<feature type="domain" description="Myb-like" evidence="6">
    <location>
        <begin position="9"/>
        <end position="61"/>
    </location>
</feature>
<evidence type="ECO:0000256" key="3">
    <source>
        <dbReference type="ARBA" id="ARBA00023125"/>
    </source>
</evidence>
<dbReference type="InterPro" id="IPR009057">
    <property type="entry name" value="Homeodomain-like_sf"/>
</dbReference>
<dbReference type="FunFam" id="1.10.10.60:FF:000001">
    <property type="entry name" value="MYB-related transcription factor"/>
    <property type="match status" value="1"/>
</dbReference>
<keyword evidence="9" id="KW-1185">Reference proteome</keyword>
<keyword evidence="3" id="KW-0238">DNA-binding</keyword>
<dbReference type="CDD" id="cd00167">
    <property type="entry name" value="SANT"/>
    <property type="match status" value="2"/>
</dbReference>
<dbReference type="PROSITE" id="PS50090">
    <property type="entry name" value="MYB_LIKE"/>
    <property type="match status" value="2"/>
</dbReference>
<dbReference type="InterPro" id="IPR015495">
    <property type="entry name" value="Myb_TF_plants"/>
</dbReference>
<feature type="domain" description="Myb-like" evidence="6">
    <location>
        <begin position="62"/>
        <end position="112"/>
    </location>
</feature>
<evidence type="ECO:0000256" key="4">
    <source>
        <dbReference type="ARBA" id="ARBA00023242"/>
    </source>
</evidence>
<protein>
    <submittedName>
        <fullName evidence="8">Uncharacterized protein</fullName>
    </submittedName>
</protein>
<evidence type="ECO:0000259" key="6">
    <source>
        <dbReference type="PROSITE" id="PS50090"/>
    </source>
</evidence>
<dbReference type="Proteomes" id="UP001630127">
    <property type="component" value="Unassembled WGS sequence"/>
</dbReference>
<evidence type="ECO:0000313" key="8">
    <source>
        <dbReference type="EMBL" id="KAL3509540.1"/>
    </source>
</evidence>
<dbReference type="PANTHER" id="PTHR10641:SF1377">
    <property type="entry name" value="MYB-RELATED PROTEIN MYB4-LIKE"/>
    <property type="match status" value="1"/>
</dbReference>
<evidence type="ECO:0000313" key="9">
    <source>
        <dbReference type="Proteomes" id="UP001630127"/>
    </source>
</evidence>
<keyword evidence="2" id="KW-0677">Repeat</keyword>
<feature type="region of interest" description="Disordered" evidence="5">
    <location>
        <begin position="115"/>
        <end position="152"/>
    </location>
</feature>
<dbReference type="EMBL" id="JBJUIK010000012">
    <property type="protein sequence ID" value="KAL3509540.1"/>
    <property type="molecule type" value="Genomic_DNA"/>
</dbReference>
<accession>A0ABD2YQ85</accession>
<dbReference type="SUPFAM" id="SSF46689">
    <property type="entry name" value="Homeodomain-like"/>
    <property type="match status" value="1"/>
</dbReference>
<comment type="caution">
    <text evidence="8">The sequence shown here is derived from an EMBL/GenBank/DDBJ whole genome shotgun (WGS) entry which is preliminary data.</text>
</comment>
<evidence type="ECO:0000256" key="1">
    <source>
        <dbReference type="ARBA" id="ARBA00004123"/>
    </source>
</evidence>
<dbReference type="InterPro" id="IPR017930">
    <property type="entry name" value="Myb_dom"/>
</dbReference>
<feature type="domain" description="HTH myb-type" evidence="7">
    <location>
        <begin position="66"/>
        <end position="116"/>
    </location>
</feature>
<dbReference type="SMART" id="SM00717">
    <property type="entry name" value="SANT"/>
    <property type="match status" value="2"/>
</dbReference>
<evidence type="ECO:0000256" key="5">
    <source>
        <dbReference type="SAM" id="MobiDB-lite"/>
    </source>
</evidence>
<feature type="compositionally biased region" description="Basic and acidic residues" evidence="5">
    <location>
        <begin position="130"/>
        <end position="147"/>
    </location>
</feature>
<dbReference type="GO" id="GO:0003677">
    <property type="term" value="F:DNA binding"/>
    <property type="evidence" value="ECO:0007669"/>
    <property type="project" value="UniProtKB-KW"/>
</dbReference>
<dbReference type="AlphaFoldDB" id="A0ABD2YQ85"/>
<feature type="domain" description="HTH myb-type" evidence="7">
    <location>
        <begin position="9"/>
        <end position="65"/>
    </location>
</feature>
<reference evidence="8 9" key="1">
    <citation type="submission" date="2024-11" db="EMBL/GenBank/DDBJ databases">
        <title>A near-complete genome assembly of Cinchona calisaya.</title>
        <authorList>
            <person name="Lian D.C."/>
            <person name="Zhao X.W."/>
            <person name="Wei L."/>
        </authorList>
    </citation>
    <scope>NUCLEOTIDE SEQUENCE [LARGE SCALE GENOMIC DNA]</scope>
    <source>
        <tissue evidence="8">Nenye</tissue>
    </source>
</reference>
<dbReference type="PANTHER" id="PTHR10641">
    <property type="entry name" value="MYB FAMILY TRANSCRIPTION FACTOR"/>
    <property type="match status" value="1"/>
</dbReference>
<dbReference type="InterPro" id="IPR001005">
    <property type="entry name" value="SANT/Myb"/>
</dbReference>
<evidence type="ECO:0000256" key="2">
    <source>
        <dbReference type="ARBA" id="ARBA00022737"/>
    </source>
</evidence>
<dbReference type="PROSITE" id="PS51294">
    <property type="entry name" value="HTH_MYB"/>
    <property type="match status" value="2"/>
</dbReference>
<evidence type="ECO:0000259" key="7">
    <source>
        <dbReference type="PROSITE" id="PS51294"/>
    </source>
</evidence>
<keyword evidence="4" id="KW-0539">Nucleus</keyword>
<name>A0ABD2YQ85_9GENT</name>
<sequence>MVRTPCIDKNGLKKGAWSEEEDDKLKAYVQRYGHWNWRQLPKFAGLSRCGKSCRLRWMNYLRPGVKRGNFGVQEEDQIIKLHQQFGNRWSVIAAKLPGRTDNEIKNYWHTRLRKRMKTQDSQSSEIMEQYSERSQHMDDAGQKERSSEVSSLYPEQKMDLMEPEMSFLSCDSSSLVNGIIDWLAEDSNNSSVESFTESFESFWTQPFALDTSYNNNNSNWLPAPEEEFIDPFTSFLDGNDIDWFHELIL</sequence>
<organism evidence="8 9">
    <name type="scientific">Cinchona calisaya</name>
    <dbReference type="NCBI Taxonomy" id="153742"/>
    <lineage>
        <taxon>Eukaryota</taxon>
        <taxon>Viridiplantae</taxon>
        <taxon>Streptophyta</taxon>
        <taxon>Embryophyta</taxon>
        <taxon>Tracheophyta</taxon>
        <taxon>Spermatophyta</taxon>
        <taxon>Magnoliopsida</taxon>
        <taxon>eudicotyledons</taxon>
        <taxon>Gunneridae</taxon>
        <taxon>Pentapetalae</taxon>
        <taxon>asterids</taxon>
        <taxon>lamiids</taxon>
        <taxon>Gentianales</taxon>
        <taxon>Rubiaceae</taxon>
        <taxon>Cinchonoideae</taxon>
        <taxon>Cinchoneae</taxon>
        <taxon>Cinchona</taxon>
    </lineage>
</organism>